<feature type="transmembrane region" description="Helical" evidence="5">
    <location>
        <begin position="66"/>
        <end position="85"/>
    </location>
</feature>
<evidence type="ECO:0000313" key="7">
    <source>
        <dbReference type="EMBL" id="MEK8050024.1"/>
    </source>
</evidence>
<feature type="transmembrane region" description="Helical" evidence="5">
    <location>
        <begin position="338"/>
        <end position="360"/>
    </location>
</feature>
<dbReference type="Gene3D" id="3.40.50.150">
    <property type="entry name" value="Vaccinia Virus protein VP39"/>
    <property type="match status" value="1"/>
</dbReference>
<feature type="transmembrane region" description="Helical" evidence="5">
    <location>
        <begin position="147"/>
        <end position="168"/>
    </location>
</feature>
<feature type="transmembrane region" description="Helical" evidence="5">
    <location>
        <begin position="252"/>
        <end position="275"/>
    </location>
</feature>
<proteinExistence type="inferred from homology"/>
<protein>
    <submittedName>
        <fullName evidence="7">Fused MFS/spermidine synthase</fullName>
    </submittedName>
</protein>
<reference evidence="7 8" key="1">
    <citation type="submission" date="2024-04" db="EMBL/GenBank/DDBJ databases">
        <title>Novel species of the genus Ideonella isolated from streams.</title>
        <authorList>
            <person name="Lu H."/>
        </authorList>
    </citation>
    <scope>NUCLEOTIDE SEQUENCE [LARGE SCALE GENOMIC DNA]</scope>
    <source>
        <strain evidence="7 8">DXS22W</strain>
    </source>
</reference>
<feature type="transmembrane region" description="Helical" evidence="5">
    <location>
        <begin position="32"/>
        <end position="54"/>
    </location>
</feature>
<keyword evidence="2 4" id="KW-0808">Transferase</keyword>
<evidence type="ECO:0000256" key="4">
    <source>
        <dbReference type="PROSITE-ProRule" id="PRU00354"/>
    </source>
</evidence>
<dbReference type="InterPro" id="IPR029063">
    <property type="entry name" value="SAM-dependent_MTases_sf"/>
</dbReference>
<name>A0ABU9CDR7_9BURK</name>
<evidence type="ECO:0000256" key="3">
    <source>
        <dbReference type="ARBA" id="ARBA00023115"/>
    </source>
</evidence>
<comment type="similarity">
    <text evidence="1">Belongs to the spermidine/spermine synthase family.</text>
</comment>
<dbReference type="EMBL" id="JBBUTH010000003">
    <property type="protein sequence ID" value="MEK8050024.1"/>
    <property type="molecule type" value="Genomic_DNA"/>
</dbReference>
<feature type="transmembrane region" description="Helical" evidence="5">
    <location>
        <begin position="397"/>
        <end position="415"/>
    </location>
</feature>
<accession>A0ABU9CDR7</accession>
<gene>
    <name evidence="7" type="ORF">AACH10_07230</name>
</gene>
<evidence type="ECO:0000313" key="8">
    <source>
        <dbReference type="Proteomes" id="UP001365405"/>
    </source>
</evidence>
<feature type="transmembrane region" description="Helical" evidence="5">
    <location>
        <begin position="300"/>
        <end position="318"/>
    </location>
</feature>
<keyword evidence="3 4" id="KW-0620">Polyamine biosynthesis</keyword>
<evidence type="ECO:0000256" key="1">
    <source>
        <dbReference type="ARBA" id="ARBA00007867"/>
    </source>
</evidence>
<dbReference type="NCBIfam" id="NF037959">
    <property type="entry name" value="MFS_SpdSyn"/>
    <property type="match status" value="1"/>
</dbReference>
<evidence type="ECO:0000256" key="5">
    <source>
        <dbReference type="SAM" id="Phobius"/>
    </source>
</evidence>
<feature type="transmembrane region" description="Helical" evidence="5">
    <location>
        <begin position="105"/>
        <end position="126"/>
    </location>
</feature>
<dbReference type="SUPFAM" id="SSF53335">
    <property type="entry name" value="S-adenosyl-L-methionine-dependent methyltransferases"/>
    <property type="match status" value="1"/>
</dbReference>
<organism evidence="7 8">
    <name type="scientific">Pseudaquabacterium inlustre</name>
    <dbReference type="NCBI Taxonomy" id="2984192"/>
    <lineage>
        <taxon>Bacteria</taxon>
        <taxon>Pseudomonadati</taxon>
        <taxon>Pseudomonadota</taxon>
        <taxon>Betaproteobacteria</taxon>
        <taxon>Burkholderiales</taxon>
        <taxon>Sphaerotilaceae</taxon>
        <taxon>Pseudaquabacterium</taxon>
    </lineage>
</organism>
<dbReference type="InterPro" id="IPR030374">
    <property type="entry name" value="PABS"/>
</dbReference>
<feature type="transmembrane region" description="Helical" evidence="5">
    <location>
        <begin position="372"/>
        <end position="391"/>
    </location>
</feature>
<dbReference type="Proteomes" id="UP001365405">
    <property type="component" value="Unassembled WGS sequence"/>
</dbReference>
<sequence length="864" mass="89235">MSPWLLMAASGFAGLGWQIVWTQQCALWLGHESAAVLAVVAAFFGGLALGAWGLGGRIARSARPGVWYVGCEAVIALWGLALVPLMPRAADAALALTGPQPDAWWQWSVAFAGAFTLLLPATAAMGATLPAMARIAQALRRGGAPLAALYAANTAGAVLGVLATAFWLVPELGLLRTSLLCAALNAGCALLAWRWWGRAAATTTVDGSQSEVEAGPSPDGHRVLARLAATGLLGIGYEVGVVRVISQVAEDTVYTFALLLAVYLVGTALGAAAWARWTGRGLASGPAPCSARAALHTDRLLVALATACLLGAGSLWAAESLKAATLAALGPGLGSALAAEALLALAAFGLPTLVMGALFSQLAERATHAGQGLGRALGVNTLGAALAPVLLGVGLLPLAGAKVVLLSIAAGYLVLVAPRQWARPLPWVPAVAAALLALAAPPLVFIEQPEGGQVLSYQEGAMAAVSVVADDQGVARLRINNRQQEGSSSSLQADGRQALLPLLLHPAPQRALFLGLGTGLTASAAVQDRGLRVDAVELLPEVVAAATLFQPAWADPTAAGRLQVQVADARRFVRTAPQRYDLIVADNFHPARSGSGALYTVQHFQAVRARLAAGGLFCQWLPLHQLDEATLRSIVASFRAAFPQGRALLASHSLATPVIGLLGHADEGTRVDPAQVRQRLVDAATWPVPPAAFGLHDEWAVLGSVVAGPAALARLAGDAALNTDDRPVVAYRAPRVTYAPDGTPRDRLLALLPQLRLAPGELLVAGQAGAEQRLAAYRAASARFLWAGRDVRPASDVRQMLAQVGPPLLAVLGTSPDFRPAYDPLLGMARALAAQDGPAARALLTQLVQLQPARPEAAQLLQGL</sequence>
<dbReference type="PANTHER" id="PTHR43317">
    <property type="entry name" value="THERMOSPERMINE SYNTHASE ACAULIS5"/>
    <property type="match status" value="1"/>
</dbReference>
<dbReference type="RefSeq" id="WP_341409693.1">
    <property type="nucleotide sequence ID" value="NZ_JBBUTH010000003.1"/>
</dbReference>
<feature type="active site" description="Proton acceptor" evidence="4">
    <location>
        <position position="586"/>
    </location>
</feature>
<dbReference type="Pfam" id="PF01564">
    <property type="entry name" value="Spermine_synth"/>
    <property type="match status" value="1"/>
</dbReference>
<dbReference type="PROSITE" id="PS51006">
    <property type="entry name" value="PABS_2"/>
    <property type="match status" value="1"/>
</dbReference>
<keyword evidence="5" id="KW-0812">Transmembrane</keyword>
<feature type="domain" description="PABS" evidence="6">
    <location>
        <begin position="425"/>
        <end position="669"/>
    </location>
</feature>
<feature type="transmembrane region" description="Helical" evidence="5">
    <location>
        <begin position="223"/>
        <end position="246"/>
    </location>
</feature>
<evidence type="ECO:0000259" key="6">
    <source>
        <dbReference type="PROSITE" id="PS51006"/>
    </source>
</evidence>
<dbReference type="CDD" id="cd02440">
    <property type="entry name" value="AdoMet_MTases"/>
    <property type="match status" value="1"/>
</dbReference>
<evidence type="ECO:0000256" key="2">
    <source>
        <dbReference type="ARBA" id="ARBA00022679"/>
    </source>
</evidence>
<keyword evidence="5" id="KW-0472">Membrane</keyword>
<keyword evidence="5" id="KW-1133">Transmembrane helix</keyword>
<keyword evidence="8" id="KW-1185">Reference proteome</keyword>
<feature type="transmembrane region" description="Helical" evidence="5">
    <location>
        <begin position="427"/>
        <end position="446"/>
    </location>
</feature>
<comment type="caution">
    <text evidence="7">The sequence shown here is derived from an EMBL/GenBank/DDBJ whole genome shotgun (WGS) entry which is preliminary data.</text>
</comment>
<feature type="transmembrane region" description="Helical" evidence="5">
    <location>
        <begin position="174"/>
        <end position="193"/>
    </location>
</feature>
<dbReference type="PANTHER" id="PTHR43317:SF1">
    <property type="entry name" value="THERMOSPERMINE SYNTHASE ACAULIS5"/>
    <property type="match status" value="1"/>
</dbReference>